<dbReference type="Gene3D" id="3.90.1150.170">
    <property type="match status" value="2"/>
</dbReference>
<evidence type="ECO:0000256" key="4">
    <source>
        <dbReference type="ARBA" id="ARBA00022898"/>
    </source>
</evidence>
<dbReference type="GO" id="GO:0019752">
    <property type="term" value="P:carboxylic acid metabolic process"/>
    <property type="evidence" value="ECO:0007669"/>
    <property type="project" value="InterPro"/>
</dbReference>
<name>A0A8J5MJW1_HOMAM</name>
<evidence type="ECO:0000313" key="8">
    <source>
        <dbReference type="EMBL" id="KAG7154178.1"/>
    </source>
</evidence>
<dbReference type="PANTHER" id="PTHR45677:SF8">
    <property type="entry name" value="CYSTEINE SULFINIC ACID DECARBOXYLASE"/>
    <property type="match status" value="1"/>
</dbReference>
<feature type="compositionally biased region" description="Polar residues" evidence="7">
    <location>
        <begin position="356"/>
        <end position="368"/>
    </location>
</feature>
<accession>A0A8J5MJW1</accession>
<dbReference type="Pfam" id="PF00282">
    <property type="entry name" value="Pyridoxal_deC"/>
    <property type="match status" value="2"/>
</dbReference>
<dbReference type="AlphaFoldDB" id="A0A8J5MJW1"/>
<feature type="region of interest" description="Disordered" evidence="7">
    <location>
        <begin position="1"/>
        <end position="57"/>
    </location>
</feature>
<comment type="caution">
    <text evidence="8">The sequence shown here is derived from an EMBL/GenBank/DDBJ whole genome shotgun (WGS) entry which is preliminary data.</text>
</comment>
<dbReference type="GO" id="GO:0005737">
    <property type="term" value="C:cytoplasm"/>
    <property type="evidence" value="ECO:0007669"/>
    <property type="project" value="TreeGrafter"/>
</dbReference>
<dbReference type="GO" id="GO:0016831">
    <property type="term" value="F:carboxy-lyase activity"/>
    <property type="evidence" value="ECO:0007669"/>
    <property type="project" value="UniProtKB-KW"/>
</dbReference>
<evidence type="ECO:0000256" key="5">
    <source>
        <dbReference type="ARBA" id="ARBA00023239"/>
    </source>
</evidence>
<evidence type="ECO:0000313" key="9">
    <source>
        <dbReference type="Proteomes" id="UP000747542"/>
    </source>
</evidence>
<comment type="similarity">
    <text evidence="2">Belongs to the group II decarboxylase family.</text>
</comment>
<dbReference type="Gene3D" id="3.40.640.10">
    <property type="entry name" value="Type I PLP-dependent aspartate aminotransferase-like (Major domain)"/>
    <property type="match status" value="2"/>
</dbReference>
<feature type="compositionally biased region" description="Low complexity" evidence="7">
    <location>
        <begin position="406"/>
        <end position="428"/>
    </location>
</feature>
<dbReference type="InterPro" id="IPR015424">
    <property type="entry name" value="PyrdxlP-dep_Trfase"/>
</dbReference>
<dbReference type="PANTHER" id="PTHR45677">
    <property type="entry name" value="GLUTAMATE DECARBOXYLASE-RELATED"/>
    <property type="match status" value="1"/>
</dbReference>
<dbReference type="SUPFAM" id="SSF53383">
    <property type="entry name" value="PLP-dependent transferases"/>
    <property type="match status" value="2"/>
</dbReference>
<keyword evidence="3" id="KW-0210">Decarboxylase</keyword>
<evidence type="ECO:0000256" key="1">
    <source>
        <dbReference type="ARBA" id="ARBA00001933"/>
    </source>
</evidence>
<protein>
    <submittedName>
        <fullName evidence="8">Acidic amino acid decarboxylase GADL1-like 2</fullName>
    </submittedName>
</protein>
<feature type="compositionally biased region" description="Low complexity" evidence="7">
    <location>
        <begin position="18"/>
        <end position="30"/>
    </location>
</feature>
<keyword evidence="5" id="KW-0456">Lyase</keyword>
<keyword evidence="4 6" id="KW-0663">Pyridoxal phosphate</keyword>
<evidence type="ECO:0000256" key="3">
    <source>
        <dbReference type="ARBA" id="ARBA00022793"/>
    </source>
</evidence>
<dbReference type="Proteomes" id="UP000747542">
    <property type="component" value="Unassembled WGS sequence"/>
</dbReference>
<feature type="compositionally biased region" description="Polar residues" evidence="7">
    <location>
        <begin position="384"/>
        <end position="396"/>
    </location>
</feature>
<keyword evidence="9" id="KW-1185">Reference proteome</keyword>
<comment type="cofactor">
    <cofactor evidence="1 6">
        <name>pyridoxal 5'-phosphate</name>
        <dbReference type="ChEBI" id="CHEBI:597326"/>
    </cofactor>
</comment>
<organism evidence="8 9">
    <name type="scientific">Homarus americanus</name>
    <name type="common">American lobster</name>
    <dbReference type="NCBI Taxonomy" id="6706"/>
    <lineage>
        <taxon>Eukaryota</taxon>
        <taxon>Metazoa</taxon>
        <taxon>Ecdysozoa</taxon>
        <taxon>Arthropoda</taxon>
        <taxon>Crustacea</taxon>
        <taxon>Multicrustacea</taxon>
        <taxon>Malacostraca</taxon>
        <taxon>Eumalacostraca</taxon>
        <taxon>Eucarida</taxon>
        <taxon>Decapoda</taxon>
        <taxon>Pleocyemata</taxon>
        <taxon>Astacidea</taxon>
        <taxon>Nephropoidea</taxon>
        <taxon>Nephropidae</taxon>
        <taxon>Homarus</taxon>
    </lineage>
</organism>
<dbReference type="EMBL" id="JAHLQT010045000">
    <property type="protein sequence ID" value="KAG7154178.1"/>
    <property type="molecule type" value="Genomic_DNA"/>
</dbReference>
<feature type="modified residue" description="N6-(pyridoxal phosphate)lysine" evidence="6">
    <location>
        <position position="314"/>
    </location>
</feature>
<reference evidence="8" key="1">
    <citation type="journal article" date="2021" name="Sci. Adv.">
        <title>The American lobster genome reveals insights on longevity, neural, and immune adaptations.</title>
        <authorList>
            <person name="Polinski J.M."/>
            <person name="Zimin A.V."/>
            <person name="Clark K.F."/>
            <person name="Kohn A.B."/>
            <person name="Sadowski N."/>
            <person name="Timp W."/>
            <person name="Ptitsyn A."/>
            <person name="Khanna P."/>
            <person name="Romanova D.Y."/>
            <person name="Williams P."/>
            <person name="Greenwood S.J."/>
            <person name="Moroz L.L."/>
            <person name="Walt D.R."/>
            <person name="Bodnar A.G."/>
        </authorList>
    </citation>
    <scope>NUCLEOTIDE SEQUENCE</scope>
    <source>
        <strain evidence="8">GMGI-L3</strain>
    </source>
</reference>
<dbReference type="GO" id="GO:0030170">
    <property type="term" value="F:pyridoxal phosphate binding"/>
    <property type="evidence" value="ECO:0007669"/>
    <property type="project" value="InterPro"/>
</dbReference>
<evidence type="ECO:0000256" key="6">
    <source>
        <dbReference type="PIRSR" id="PIRSR602129-50"/>
    </source>
</evidence>
<gene>
    <name evidence="8" type="primary">Gadl1-L2</name>
    <name evidence="8" type="ORF">Hamer_G020487</name>
</gene>
<sequence length="662" mass="73824">MTPPATTPSAAVKSVSNTTTEASTATSGTTYMNTHHSTPPHPTRMTDRDSTSTSVVDSEGRLLKKVLEVVEREKLVTGMSETQKVVDFHHPQHLQKLLQLEIRREGRTLTEAQEVLEKVVQYSVKTQHPHFYNQLYAGIDEVALTGAWLTEALNTNQHTFEVAPVFIMVEHFVISKLVELFGWQQGDGIFSPGGSMSNMYGLVLARYRAHPEVKRRGNSSTRPLVILTSDQALKEAVKEARRSGGDPFFVNATAGSTVFGAFDPLEEVADVCEEEGLWLHVDACWGGTAILSRTYSHLLQGIHRADSISWNPHKMLGVSLQCSPFIVKHQTLTIHPSPSDSHYPPTTLGLSLPTHHPQTLTIHPSPSDSHYPPTTLRLSLPTHHPQTLTIHPSPSDSHYPPTTLRLSLPTHHPQTLTTHPDSPSDSHYPPVTLTIHPPPSDSHYPPTTLRLSLPTHHPQTLTIHPSPSDSHYPPTTLRLSLPTHHPQGLLHEANSASASYLFQQDKFYDTSYDTGDKSFQCGRKVDAFKLYLVMSLHGLDELERRVDAAFSASRYLYDQVLARPGFRPVLDRCQCTNTCFWYIPPSLRGQPETQEWWEKLSKVAPELKTRMIKAGSMMIGYQPVKEKGLVNFVRMINTCVPAPTNQHMEQVLDQLEALGADL</sequence>
<feature type="region of interest" description="Disordered" evidence="7">
    <location>
        <begin position="336"/>
        <end position="428"/>
    </location>
</feature>
<dbReference type="InterPro" id="IPR021115">
    <property type="entry name" value="Pyridoxal-P_BS"/>
</dbReference>
<dbReference type="InterPro" id="IPR015421">
    <property type="entry name" value="PyrdxlP-dep_Trfase_major"/>
</dbReference>
<proteinExistence type="inferred from homology"/>
<dbReference type="InterPro" id="IPR002129">
    <property type="entry name" value="PyrdxlP-dep_de-COase"/>
</dbReference>
<evidence type="ECO:0000256" key="7">
    <source>
        <dbReference type="SAM" id="MobiDB-lite"/>
    </source>
</evidence>
<evidence type="ECO:0000256" key="2">
    <source>
        <dbReference type="ARBA" id="ARBA00009533"/>
    </source>
</evidence>
<dbReference type="PROSITE" id="PS00392">
    <property type="entry name" value="DDC_GAD_HDC_YDC"/>
    <property type="match status" value="1"/>
</dbReference>